<gene>
    <name evidence="1" type="ORF">E2C01_065284</name>
</gene>
<evidence type="ECO:0000313" key="2">
    <source>
        <dbReference type="Proteomes" id="UP000324222"/>
    </source>
</evidence>
<dbReference type="Proteomes" id="UP000324222">
    <property type="component" value="Unassembled WGS sequence"/>
</dbReference>
<evidence type="ECO:0000313" key="1">
    <source>
        <dbReference type="EMBL" id="MPC71017.1"/>
    </source>
</evidence>
<reference evidence="1 2" key="1">
    <citation type="submission" date="2019-05" db="EMBL/GenBank/DDBJ databases">
        <title>Another draft genome of Portunus trituberculatus and its Hox gene families provides insights of decapod evolution.</title>
        <authorList>
            <person name="Jeong J.-H."/>
            <person name="Song I."/>
            <person name="Kim S."/>
            <person name="Choi T."/>
            <person name="Kim D."/>
            <person name="Ryu S."/>
            <person name="Kim W."/>
        </authorList>
    </citation>
    <scope>NUCLEOTIDE SEQUENCE [LARGE SCALE GENOMIC DNA]</scope>
    <source>
        <tissue evidence="1">Muscle</tissue>
    </source>
</reference>
<accession>A0A5B7HP63</accession>
<comment type="caution">
    <text evidence="1">The sequence shown here is derived from an EMBL/GenBank/DDBJ whole genome shotgun (WGS) entry which is preliminary data.</text>
</comment>
<keyword evidence="2" id="KW-1185">Reference proteome</keyword>
<dbReference type="AlphaFoldDB" id="A0A5B7HP63"/>
<organism evidence="1 2">
    <name type="scientific">Portunus trituberculatus</name>
    <name type="common">Swimming crab</name>
    <name type="synonym">Neptunus trituberculatus</name>
    <dbReference type="NCBI Taxonomy" id="210409"/>
    <lineage>
        <taxon>Eukaryota</taxon>
        <taxon>Metazoa</taxon>
        <taxon>Ecdysozoa</taxon>
        <taxon>Arthropoda</taxon>
        <taxon>Crustacea</taxon>
        <taxon>Multicrustacea</taxon>
        <taxon>Malacostraca</taxon>
        <taxon>Eumalacostraca</taxon>
        <taxon>Eucarida</taxon>
        <taxon>Decapoda</taxon>
        <taxon>Pleocyemata</taxon>
        <taxon>Brachyura</taxon>
        <taxon>Eubrachyura</taxon>
        <taxon>Portunoidea</taxon>
        <taxon>Portunidae</taxon>
        <taxon>Portuninae</taxon>
        <taxon>Portunus</taxon>
    </lineage>
</organism>
<sequence>MCPLIHSNKILPLFTPALNTSNILLLVTFEAASNVFLPTRAILVTYSLTRLTPVAFCSVYLATWPGVPQPLTFVRIIPVTEINQARVWSSVMQLAVTETCVSW</sequence>
<dbReference type="EMBL" id="VSRR010032154">
    <property type="protein sequence ID" value="MPC71017.1"/>
    <property type="molecule type" value="Genomic_DNA"/>
</dbReference>
<protein>
    <submittedName>
        <fullName evidence="1">Uncharacterized protein</fullName>
    </submittedName>
</protein>
<proteinExistence type="predicted"/>
<name>A0A5B7HP63_PORTR</name>